<dbReference type="PIRSF" id="PIRSF005096">
    <property type="entry name" value="GALM"/>
    <property type="match status" value="1"/>
</dbReference>
<dbReference type="InterPro" id="IPR014718">
    <property type="entry name" value="GH-type_carb-bd"/>
</dbReference>
<dbReference type="PANTHER" id="PTHR10091">
    <property type="entry name" value="ALDOSE-1-EPIMERASE"/>
    <property type="match status" value="1"/>
</dbReference>
<dbReference type="InterPro" id="IPR047215">
    <property type="entry name" value="Galactose_mutarotase-like"/>
</dbReference>
<dbReference type="AlphaFoldDB" id="A0A6A8M9J7"/>
<dbReference type="UniPathway" id="UPA00242"/>
<dbReference type="InterPro" id="IPR015443">
    <property type="entry name" value="Aldose_1-epimerase"/>
</dbReference>
<evidence type="ECO:0000256" key="11">
    <source>
        <dbReference type="PIRSR" id="PIRSR005096-3"/>
    </source>
</evidence>
<dbReference type="Gene3D" id="2.70.98.10">
    <property type="match status" value="1"/>
</dbReference>
<dbReference type="EMBL" id="VUNB01000002">
    <property type="protein sequence ID" value="MST68494.1"/>
    <property type="molecule type" value="Genomic_DNA"/>
</dbReference>
<dbReference type="NCBIfam" id="NF008277">
    <property type="entry name" value="PRK11055.1"/>
    <property type="match status" value="1"/>
</dbReference>
<feature type="binding site" evidence="10">
    <location>
        <position position="251"/>
    </location>
    <ligand>
        <name>beta-D-galactose</name>
        <dbReference type="ChEBI" id="CHEBI:27667"/>
    </ligand>
</feature>
<evidence type="ECO:0000256" key="3">
    <source>
        <dbReference type="ARBA" id="ARBA00006206"/>
    </source>
</evidence>
<dbReference type="InterPro" id="IPR008183">
    <property type="entry name" value="Aldose_1/G6P_1-epimerase"/>
</dbReference>
<evidence type="ECO:0000313" key="12">
    <source>
        <dbReference type="EMBL" id="MST68494.1"/>
    </source>
</evidence>
<feature type="binding site" evidence="11">
    <location>
        <begin position="179"/>
        <end position="181"/>
    </location>
    <ligand>
        <name>beta-D-galactose</name>
        <dbReference type="ChEBI" id="CHEBI:27667"/>
    </ligand>
</feature>
<feature type="active site" description="Proton donor" evidence="9">
    <location>
        <position position="179"/>
    </location>
</feature>
<dbReference type="PANTHER" id="PTHR10091:SF0">
    <property type="entry name" value="GALACTOSE MUTAROTASE"/>
    <property type="match status" value="1"/>
</dbReference>
<dbReference type="Pfam" id="PF01263">
    <property type="entry name" value="Aldose_epim"/>
    <property type="match status" value="1"/>
</dbReference>
<dbReference type="CDD" id="cd09019">
    <property type="entry name" value="galactose_mutarotase_like"/>
    <property type="match status" value="1"/>
</dbReference>
<protein>
    <recommendedName>
        <fullName evidence="5 8">Aldose 1-epimerase</fullName>
        <ecNumber evidence="4 8">5.1.3.3</ecNumber>
    </recommendedName>
</protein>
<evidence type="ECO:0000256" key="2">
    <source>
        <dbReference type="ARBA" id="ARBA00005028"/>
    </source>
</evidence>
<dbReference type="InterPro" id="IPR011013">
    <property type="entry name" value="Gal_mutarotase_sf_dom"/>
</dbReference>
<evidence type="ECO:0000256" key="10">
    <source>
        <dbReference type="PIRSR" id="PIRSR005096-2"/>
    </source>
</evidence>
<name>A0A6A8M9J7_9FIRM</name>
<feature type="active site" description="Proton acceptor" evidence="9">
    <location>
        <position position="313"/>
    </location>
</feature>
<evidence type="ECO:0000256" key="6">
    <source>
        <dbReference type="ARBA" id="ARBA00023235"/>
    </source>
</evidence>
<gene>
    <name evidence="12" type="ORF">FYJ66_02665</name>
</gene>
<dbReference type="GO" id="GO:0030246">
    <property type="term" value="F:carbohydrate binding"/>
    <property type="evidence" value="ECO:0007669"/>
    <property type="project" value="InterPro"/>
</dbReference>
<proteinExistence type="inferred from homology"/>
<organism evidence="12">
    <name type="scientific">Baileyella intestinalis</name>
    <dbReference type="NCBI Taxonomy" id="2606709"/>
    <lineage>
        <taxon>Bacteria</taxon>
        <taxon>Bacillati</taxon>
        <taxon>Bacillota</taxon>
        <taxon>Clostridia</taxon>
        <taxon>Peptostreptococcales</taxon>
        <taxon>Anaerovoracaceae</taxon>
        <taxon>Baileyella</taxon>
    </lineage>
</organism>
<dbReference type="PROSITE" id="PS00545">
    <property type="entry name" value="ALDOSE_1_EPIMERASE"/>
    <property type="match status" value="1"/>
</dbReference>
<sequence length="349" mass="38043">MAIKQSSFGKTSRGQNVTSYRITNSRGHYITLLDYGAILKDIVVPDRAGRLTDVALGYDSIGGYEKNPPHMGGTIGRNCNRISSGEFSLSGKKYNLSLNDSGVNNLHSGPEGYEFRMWSTAIDRENGSVTFSLVSPDGDQGFPGQFRINVTYSLSEDDRVTIHYEGTASEDTVVNMTNHSYFNLNGEGSGSVLGHSLRIMARGYTPVNRHSIPLGTVEPVAGTPLDFRKPKAIGQDLEADNEQLRFTGGFDHNFALDGDGFRKAAEAAGERSGITLAVYTDQPGIQMYAGNYLSVENGKKGHVYGSHHGFALETQHFPDSVNNTRFPSVILRAGELYSTTTCYQFGVTH</sequence>
<dbReference type="GO" id="GO:0006006">
    <property type="term" value="P:glucose metabolic process"/>
    <property type="evidence" value="ECO:0007669"/>
    <property type="project" value="TreeGrafter"/>
</dbReference>
<accession>A0A6A8M9J7</accession>
<evidence type="ECO:0000256" key="9">
    <source>
        <dbReference type="PIRSR" id="PIRSR005096-1"/>
    </source>
</evidence>
<dbReference type="InterPro" id="IPR018052">
    <property type="entry name" value="Ald1_epimerase_CS"/>
</dbReference>
<keyword evidence="6 8" id="KW-0413">Isomerase</keyword>
<dbReference type="GO" id="GO:0004034">
    <property type="term" value="F:aldose 1-epimerase activity"/>
    <property type="evidence" value="ECO:0007669"/>
    <property type="project" value="UniProtKB-EC"/>
</dbReference>
<dbReference type="SUPFAM" id="SSF74650">
    <property type="entry name" value="Galactose mutarotase-like"/>
    <property type="match status" value="1"/>
</dbReference>
<reference evidence="12" key="1">
    <citation type="submission" date="2019-09" db="EMBL/GenBank/DDBJ databases">
        <title>In-depth cultivation of the pig gut microbiome towards novel bacterial diversity and tailored functional studies.</title>
        <authorList>
            <person name="Wylensek D."/>
            <person name="Hitch T.C.A."/>
            <person name="Clavel T."/>
        </authorList>
    </citation>
    <scope>NUCLEOTIDE SEQUENCE</scope>
    <source>
        <strain evidence="12">RF-744-FAT-WT-3</strain>
    </source>
</reference>
<evidence type="ECO:0000256" key="1">
    <source>
        <dbReference type="ARBA" id="ARBA00001614"/>
    </source>
</evidence>
<evidence type="ECO:0000256" key="8">
    <source>
        <dbReference type="PIRNR" id="PIRNR005096"/>
    </source>
</evidence>
<comment type="similarity">
    <text evidence="3 8">Belongs to the aldose epimerase family.</text>
</comment>
<comment type="caution">
    <text evidence="12">The sequence shown here is derived from an EMBL/GenBank/DDBJ whole genome shotgun (WGS) entry which is preliminary data.</text>
</comment>
<comment type="catalytic activity">
    <reaction evidence="1 8">
        <text>alpha-D-glucose = beta-D-glucose</text>
        <dbReference type="Rhea" id="RHEA:10264"/>
        <dbReference type="ChEBI" id="CHEBI:15903"/>
        <dbReference type="ChEBI" id="CHEBI:17925"/>
        <dbReference type="EC" id="5.1.3.3"/>
    </reaction>
</comment>
<dbReference type="GO" id="GO:0033499">
    <property type="term" value="P:galactose catabolic process via UDP-galactose, Leloir pathway"/>
    <property type="evidence" value="ECO:0007669"/>
    <property type="project" value="TreeGrafter"/>
</dbReference>
<evidence type="ECO:0000256" key="5">
    <source>
        <dbReference type="ARBA" id="ARBA00014165"/>
    </source>
</evidence>
<keyword evidence="7 8" id="KW-0119">Carbohydrate metabolism</keyword>
<feature type="binding site" evidence="11">
    <location>
        <begin position="80"/>
        <end position="81"/>
    </location>
    <ligand>
        <name>beta-D-galactose</name>
        <dbReference type="ChEBI" id="CHEBI:27667"/>
    </ligand>
</feature>
<comment type="pathway">
    <text evidence="2 8">Carbohydrate metabolism; hexose metabolism.</text>
</comment>
<evidence type="ECO:0000256" key="7">
    <source>
        <dbReference type="ARBA" id="ARBA00023277"/>
    </source>
</evidence>
<dbReference type="EC" id="5.1.3.3" evidence="4 8"/>
<evidence type="ECO:0000256" key="4">
    <source>
        <dbReference type="ARBA" id="ARBA00013185"/>
    </source>
</evidence>